<keyword evidence="1" id="KW-0812">Transmembrane</keyword>
<organism evidence="2">
    <name type="scientific">Timema bartmani</name>
    <dbReference type="NCBI Taxonomy" id="61472"/>
    <lineage>
        <taxon>Eukaryota</taxon>
        <taxon>Metazoa</taxon>
        <taxon>Ecdysozoa</taxon>
        <taxon>Arthropoda</taxon>
        <taxon>Hexapoda</taxon>
        <taxon>Insecta</taxon>
        <taxon>Pterygota</taxon>
        <taxon>Neoptera</taxon>
        <taxon>Polyneoptera</taxon>
        <taxon>Phasmatodea</taxon>
        <taxon>Timematodea</taxon>
        <taxon>Timematoidea</taxon>
        <taxon>Timematidae</taxon>
        <taxon>Timema</taxon>
    </lineage>
</organism>
<dbReference type="EMBL" id="OD566933">
    <property type="protein sequence ID" value="CAD7444875.1"/>
    <property type="molecule type" value="Genomic_DNA"/>
</dbReference>
<feature type="transmembrane region" description="Helical" evidence="1">
    <location>
        <begin position="22"/>
        <end position="40"/>
    </location>
</feature>
<gene>
    <name evidence="2" type="ORF">TBIB3V08_LOCUS7240</name>
</gene>
<keyword evidence="1" id="KW-0472">Membrane</keyword>
<accession>A0A7R9F0Q4</accession>
<name>A0A7R9F0Q4_9NEOP</name>
<protein>
    <submittedName>
        <fullName evidence="2">Uncharacterized protein</fullName>
    </submittedName>
</protein>
<keyword evidence="1" id="KW-1133">Transmembrane helix</keyword>
<dbReference type="AlphaFoldDB" id="A0A7R9F0Q4"/>
<sequence length="45" mass="5010">MCGKIGTVVYRMMVAIIGLQEVIKVLCVVAVVHLLITMILKYMSE</sequence>
<evidence type="ECO:0000256" key="1">
    <source>
        <dbReference type="SAM" id="Phobius"/>
    </source>
</evidence>
<reference evidence="2" key="1">
    <citation type="submission" date="2020-11" db="EMBL/GenBank/DDBJ databases">
        <authorList>
            <person name="Tran Van P."/>
        </authorList>
    </citation>
    <scope>NUCLEOTIDE SEQUENCE</scope>
</reference>
<evidence type="ECO:0000313" key="2">
    <source>
        <dbReference type="EMBL" id="CAD7444875.1"/>
    </source>
</evidence>
<proteinExistence type="predicted"/>